<sequence length="76" mass="8784">MAHPDNRANNAERLQKAAKNTAENLNEAEQYLDEHADEISASEIENIEAKNERREESIAGMKSEIEDEQQFQQRQQ</sequence>
<evidence type="ECO:0000313" key="2">
    <source>
        <dbReference type="EMBL" id="UVI33281.1"/>
    </source>
</evidence>
<accession>A0ABY5SH25</accession>
<keyword evidence="3" id="KW-1185">Reference proteome</keyword>
<reference evidence="2" key="1">
    <citation type="submission" date="2022-01" db="EMBL/GenBank/DDBJ databases">
        <title>Paenibacillus spongiae sp. nov., isolated from marine sponge.</title>
        <authorList>
            <person name="Li Z."/>
            <person name="Zhang M."/>
        </authorList>
    </citation>
    <scope>NUCLEOTIDE SEQUENCE</scope>
    <source>
        <strain evidence="2">PHS-Z3</strain>
    </source>
</reference>
<dbReference type="NCBIfam" id="TIGR03090">
    <property type="entry name" value="SASP_tlp"/>
    <property type="match status" value="1"/>
</dbReference>
<dbReference type="Pfam" id="PF19824">
    <property type="entry name" value="Tlp"/>
    <property type="match status" value="1"/>
</dbReference>
<dbReference type="HAMAP" id="MF_01506">
    <property type="entry name" value="Tlp"/>
    <property type="match status" value="1"/>
</dbReference>
<feature type="compositionally biased region" description="Basic and acidic residues" evidence="1">
    <location>
        <begin position="47"/>
        <end position="57"/>
    </location>
</feature>
<evidence type="ECO:0000256" key="1">
    <source>
        <dbReference type="SAM" id="MobiDB-lite"/>
    </source>
</evidence>
<dbReference type="RefSeq" id="WP_258389334.1">
    <property type="nucleotide sequence ID" value="NZ_CP091430.1"/>
</dbReference>
<dbReference type="EMBL" id="CP091430">
    <property type="protein sequence ID" value="UVI33281.1"/>
    <property type="molecule type" value="Genomic_DNA"/>
</dbReference>
<name>A0ABY5SH25_9BACL</name>
<dbReference type="InterPro" id="IPR017524">
    <property type="entry name" value="SASP_thioredoxin-like"/>
</dbReference>
<organism evidence="2 3">
    <name type="scientific">Paenibacillus spongiae</name>
    <dbReference type="NCBI Taxonomy" id="2909671"/>
    <lineage>
        <taxon>Bacteria</taxon>
        <taxon>Bacillati</taxon>
        <taxon>Bacillota</taxon>
        <taxon>Bacilli</taxon>
        <taxon>Bacillales</taxon>
        <taxon>Paenibacillaceae</taxon>
        <taxon>Paenibacillus</taxon>
    </lineage>
</organism>
<protein>
    <submittedName>
        <fullName evidence="2">Small acid-soluble spore protein Tlp</fullName>
    </submittedName>
</protein>
<dbReference type="Proteomes" id="UP001057877">
    <property type="component" value="Chromosome"/>
</dbReference>
<gene>
    <name evidence="2" type="primary">tlp</name>
    <name evidence="2" type="ORF">L1F29_16175</name>
</gene>
<proteinExistence type="inferred from homology"/>
<evidence type="ECO:0000313" key="3">
    <source>
        <dbReference type="Proteomes" id="UP001057877"/>
    </source>
</evidence>
<feature type="region of interest" description="Disordered" evidence="1">
    <location>
        <begin position="34"/>
        <end position="76"/>
    </location>
</feature>